<sequence length="238" mass="25950">MKVIVTGATGNAGRQIVQQCIDSPRITKVVILTRRAVSGEVESHPKVEVVMQQDFSHYTEAVMSRLEGAEACLWAIGSRAEQLKSEKGLHRKVGVELPITAAKAFCARLANKVPAKGKFRFVFCSRHAAERSRRPLLLMSESRRCVNEVERGLGEVADDAHRDKFEAYILRPASFIASEGQFPEPPASVSKKLVGGLHGSSSSSSTIGTVQVGKAMVHVACNGWRERTIENDVLVKVA</sequence>
<dbReference type="OrthoDB" id="3535423at2759"/>
<dbReference type="InterPro" id="IPR016040">
    <property type="entry name" value="NAD(P)-bd_dom"/>
</dbReference>
<dbReference type="RefSeq" id="XP_044719494.1">
    <property type="nucleotide sequence ID" value="XM_044865532.1"/>
</dbReference>
<dbReference type="EMBL" id="JAIZPD010000007">
    <property type="protein sequence ID" value="KAH0961981.1"/>
    <property type="molecule type" value="Genomic_DNA"/>
</dbReference>
<dbReference type="PANTHER" id="PTHR14097">
    <property type="entry name" value="OXIDOREDUCTASE HTATIP2"/>
    <property type="match status" value="1"/>
</dbReference>
<dbReference type="Gene3D" id="3.40.50.720">
    <property type="entry name" value="NAD(P)-binding Rossmann-like Domain"/>
    <property type="match status" value="1"/>
</dbReference>
<dbReference type="Pfam" id="PF13460">
    <property type="entry name" value="NAD_binding_10"/>
    <property type="match status" value="1"/>
</dbReference>
<feature type="domain" description="NAD(P)-binding" evidence="1">
    <location>
        <begin position="7"/>
        <end position="135"/>
    </location>
</feature>
<keyword evidence="3" id="KW-1185">Reference proteome</keyword>
<dbReference type="InterPro" id="IPR036291">
    <property type="entry name" value="NAD(P)-bd_dom_sf"/>
</dbReference>
<organism evidence="2 3">
    <name type="scientific">Hirsutella rhossiliensis</name>
    <dbReference type="NCBI Taxonomy" id="111463"/>
    <lineage>
        <taxon>Eukaryota</taxon>
        <taxon>Fungi</taxon>
        <taxon>Dikarya</taxon>
        <taxon>Ascomycota</taxon>
        <taxon>Pezizomycotina</taxon>
        <taxon>Sordariomycetes</taxon>
        <taxon>Hypocreomycetidae</taxon>
        <taxon>Hypocreales</taxon>
        <taxon>Ophiocordycipitaceae</taxon>
        <taxon>Hirsutella</taxon>
    </lineage>
</organism>
<dbReference type="PANTHER" id="PTHR14097:SF9">
    <property type="entry name" value="EPIMERASE, PUTATIVE (AFU_ORTHOLOGUE AFUA_8G07320)-RELATED"/>
    <property type="match status" value="1"/>
</dbReference>
<proteinExistence type="predicted"/>
<dbReference type="AlphaFoldDB" id="A0A9P8SGN6"/>
<comment type="caution">
    <text evidence="2">The sequence shown here is derived from an EMBL/GenBank/DDBJ whole genome shotgun (WGS) entry which is preliminary data.</text>
</comment>
<gene>
    <name evidence="2" type="ORF">HRG_07061</name>
</gene>
<protein>
    <submittedName>
        <fullName evidence="2">NAD(P)H-binding domain-containing protein</fullName>
    </submittedName>
</protein>
<reference evidence="2" key="1">
    <citation type="submission" date="2021-09" db="EMBL/GenBank/DDBJ databases">
        <title>A high-quality genome of the endoparasitic fungus Hirsutella rhossiliensis with a comparison of Hirsutella genomes reveals transposable elements contributing to genome size variation.</title>
        <authorList>
            <person name="Lin R."/>
            <person name="Jiao Y."/>
            <person name="Sun X."/>
            <person name="Ling J."/>
            <person name="Xie B."/>
            <person name="Cheng X."/>
        </authorList>
    </citation>
    <scope>NUCLEOTIDE SEQUENCE</scope>
    <source>
        <strain evidence="2">HR02</strain>
    </source>
</reference>
<evidence type="ECO:0000259" key="1">
    <source>
        <dbReference type="Pfam" id="PF13460"/>
    </source>
</evidence>
<dbReference type="Proteomes" id="UP000824596">
    <property type="component" value="Unassembled WGS sequence"/>
</dbReference>
<dbReference type="GeneID" id="68356190"/>
<evidence type="ECO:0000313" key="3">
    <source>
        <dbReference type="Proteomes" id="UP000824596"/>
    </source>
</evidence>
<evidence type="ECO:0000313" key="2">
    <source>
        <dbReference type="EMBL" id="KAH0961981.1"/>
    </source>
</evidence>
<accession>A0A9P8SGN6</accession>
<name>A0A9P8SGN6_9HYPO</name>
<dbReference type="SUPFAM" id="SSF51735">
    <property type="entry name" value="NAD(P)-binding Rossmann-fold domains"/>
    <property type="match status" value="1"/>
</dbReference>